<feature type="binding site" evidence="6">
    <location>
        <position position="66"/>
    </location>
    <ligand>
        <name>Ni(2+)</name>
        <dbReference type="ChEBI" id="CHEBI:49786"/>
    </ligand>
</feature>
<keyword evidence="3 6" id="KW-0533">Nickel</keyword>
<evidence type="ECO:0000313" key="8">
    <source>
        <dbReference type="Proteomes" id="UP000249818"/>
    </source>
</evidence>
<feature type="binding site" evidence="6">
    <location>
        <position position="47"/>
    </location>
    <ligand>
        <name>Mg(2+)</name>
        <dbReference type="ChEBI" id="CHEBI:18420"/>
    </ligand>
</feature>
<dbReference type="EMBL" id="LS483254">
    <property type="protein sequence ID" value="SQD92516.1"/>
    <property type="molecule type" value="Genomic_DNA"/>
</dbReference>
<comment type="similarity">
    <text evidence="2">Belongs to the [NiFe]/[NiFeSe] hydrogenase large subunit family.</text>
</comment>
<dbReference type="PROSITE" id="PS00508">
    <property type="entry name" value="NI_HGENASE_L_2"/>
    <property type="match status" value="1"/>
</dbReference>
<organism evidence="7 8">
    <name type="scientific">Candidatus Bipolaricaulis anaerobius</name>
    <dbReference type="NCBI Taxonomy" id="2026885"/>
    <lineage>
        <taxon>Bacteria</taxon>
        <taxon>Candidatus Bipolaricaulota</taxon>
        <taxon>Candidatus Bipolaricaulia</taxon>
        <taxon>Candidatus Bipolaricaulales</taxon>
        <taxon>Candidatus Bipolaricaulaceae</taxon>
        <taxon>Candidatus Bipolaricaulis</taxon>
    </lineage>
</organism>
<keyword evidence="5 7" id="KW-0560">Oxidoreductase</keyword>
<comment type="cofactor">
    <cofactor evidence="1 6">
        <name>Ni(2+)</name>
        <dbReference type="ChEBI" id="CHEBI:49786"/>
    </cofactor>
</comment>
<comment type="cofactor">
    <cofactor evidence="6">
        <name>Fe cation</name>
        <dbReference type="ChEBI" id="CHEBI:24875"/>
    </cofactor>
</comment>
<feature type="binding site" evidence="6">
    <location>
        <position position="454"/>
    </location>
    <ligand>
        <name>Mg(2+)</name>
        <dbReference type="ChEBI" id="CHEBI:18420"/>
    </ligand>
</feature>
<evidence type="ECO:0000256" key="5">
    <source>
        <dbReference type="ARBA" id="ARBA00023002"/>
    </source>
</evidence>
<feature type="binding site" evidence="6">
    <location>
        <position position="448"/>
    </location>
    <ligand>
        <name>Ni(2+)</name>
        <dbReference type="ChEBI" id="CHEBI:49786"/>
    </ligand>
</feature>
<dbReference type="Proteomes" id="UP000249818">
    <property type="component" value="Chromosome BARAN1"/>
</dbReference>
<name>A0A2X3KYC4_9BACT</name>
<evidence type="ECO:0000313" key="7">
    <source>
        <dbReference type="EMBL" id="SQD92516.1"/>
    </source>
</evidence>
<keyword evidence="8" id="KW-1185">Reference proteome</keyword>
<accession>A0A2X3KYC4</accession>
<dbReference type="GO" id="GO:0047985">
    <property type="term" value="F:hydrogen dehydrogenase activity"/>
    <property type="evidence" value="ECO:0007669"/>
    <property type="project" value="UniProtKB-EC"/>
</dbReference>
<gene>
    <name evidence="7" type="primary">hoxH</name>
    <name evidence="7" type="ORF">BARAN1_0492</name>
</gene>
<dbReference type="KEGG" id="bana:BARAN1_0492"/>
<dbReference type="PANTHER" id="PTHR43600:SF2">
    <property type="entry name" value="F420-NON-REDUCING HYDROGENASE VHU SUBUNIT A"/>
    <property type="match status" value="1"/>
</dbReference>
<dbReference type="AlphaFoldDB" id="A0A2X3KYC4"/>
<dbReference type="InterPro" id="IPR018194">
    <property type="entry name" value="Ni-dep_hyd_lsu_Ni_BS"/>
</dbReference>
<evidence type="ECO:0000256" key="6">
    <source>
        <dbReference type="PIRSR" id="PIRSR601501-1"/>
    </source>
</evidence>
<dbReference type="GO" id="GO:0016151">
    <property type="term" value="F:nickel cation binding"/>
    <property type="evidence" value="ECO:0007669"/>
    <property type="project" value="InterPro"/>
</dbReference>
<evidence type="ECO:0000256" key="2">
    <source>
        <dbReference type="ARBA" id="ARBA00009292"/>
    </source>
</evidence>
<protein>
    <submittedName>
        <fullName evidence="7">Nickel-dependent hydrogenase large subunit, nickel binding site</fullName>
        <ecNumber evidence="7">1.12.1.2</ecNumber>
    </submittedName>
</protein>
<dbReference type="GO" id="GO:0008901">
    <property type="term" value="F:ferredoxin hydrogenase activity"/>
    <property type="evidence" value="ECO:0007669"/>
    <property type="project" value="InterPro"/>
</dbReference>
<dbReference type="Pfam" id="PF00374">
    <property type="entry name" value="NiFeSe_Hases"/>
    <property type="match status" value="2"/>
</dbReference>
<keyword evidence="6" id="KW-0460">Magnesium</keyword>
<keyword evidence="6" id="KW-0408">Iron</keyword>
<sequence>MTQGVPLREIKVPVTRIEGHGLITVELNRAGKVSRARFHVTEGRGFERFCRGRTLWEMPALTARICGICPVSHLLCSAKAGDAILAVRPPRAADKLRRLMNLGQYVQSHALSFFHLSSPDLLLGWDSDPKARNVFGLAAADPQLALNGIRLRAYGQEIISSLGERRVHPAWAVPGGVRAPLTAEARDRLAAKLPEAMRIAQDALALYEKSVPGWAEEVRSFGDFPSLFMSLVGEDGAWEHHGGRIRFVDADRAIVADGLDPARYPEYIGEAVEGWSYLKFPYFQEAGYPDGLYRVGPLARLNCCDRIGTPLADAALTRFRATADGKAVTSSFHYHYARLIEIVAALERIGLYLEDPEILSPRVRAEAGVNEQEGVGVHEAPRGTLFHHYWVNEDGVLERVNLIVSTGHNNLAMNRTVTQIAHHYLDGQKITEGLLNRLEGGIRAYDPCLSCSVHAAGQMPLKVVLLGPDGEILDEVVRAA</sequence>
<dbReference type="SUPFAM" id="SSF56762">
    <property type="entry name" value="HydB/Nqo4-like"/>
    <property type="match status" value="1"/>
</dbReference>
<feature type="binding site" evidence="6">
    <location>
        <position position="69"/>
    </location>
    <ligand>
        <name>Ni(2+)</name>
        <dbReference type="ChEBI" id="CHEBI:49786"/>
    </ligand>
</feature>
<evidence type="ECO:0000256" key="3">
    <source>
        <dbReference type="ARBA" id="ARBA00022596"/>
    </source>
</evidence>
<dbReference type="PANTHER" id="PTHR43600">
    <property type="entry name" value="COENZYME F420 HYDROGENASE, SUBUNIT ALPHA"/>
    <property type="match status" value="1"/>
</dbReference>
<keyword evidence="4 6" id="KW-0479">Metal-binding</keyword>
<feature type="binding site" evidence="6">
    <location>
        <position position="69"/>
    </location>
    <ligand>
        <name>Fe cation</name>
        <dbReference type="ChEBI" id="CHEBI:24875"/>
    </ligand>
</feature>
<dbReference type="EC" id="1.12.1.2" evidence="7"/>
<proteinExistence type="inferred from homology"/>
<dbReference type="InterPro" id="IPR029014">
    <property type="entry name" value="NiFe-Hase_large"/>
</dbReference>
<dbReference type="InterPro" id="IPR001501">
    <property type="entry name" value="Ni-dep_hyd_lsu"/>
</dbReference>
<feature type="binding site" evidence="6">
    <location>
        <position position="402"/>
    </location>
    <ligand>
        <name>Mg(2+)</name>
        <dbReference type="ChEBI" id="CHEBI:18420"/>
    </ligand>
</feature>
<evidence type="ECO:0000256" key="4">
    <source>
        <dbReference type="ARBA" id="ARBA00022723"/>
    </source>
</evidence>
<dbReference type="OrthoDB" id="9761717at2"/>
<feature type="binding site" evidence="6">
    <location>
        <position position="451"/>
    </location>
    <ligand>
        <name>Fe cation</name>
        <dbReference type="ChEBI" id="CHEBI:24875"/>
    </ligand>
</feature>
<evidence type="ECO:0000256" key="1">
    <source>
        <dbReference type="ARBA" id="ARBA00001967"/>
    </source>
</evidence>
<reference evidence="8" key="1">
    <citation type="submission" date="2018-05" db="EMBL/GenBank/DDBJ databases">
        <authorList>
            <person name="Hao L."/>
        </authorList>
    </citation>
    <scope>NUCLEOTIDE SEQUENCE [LARGE SCALE GENOMIC DNA]</scope>
</reference>
<dbReference type="Gene3D" id="1.10.645.10">
    <property type="entry name" value="Cytochrome-c3 Hydrogenase, chain B"/>
    <property type="match status" value="1"/>
</dbReference>